<feature type="transmembrane region" description="Helical" evidence="9">
    <location>
        <begin position="127"/>
        <end position="148"/>
    </location>
</feature>
<keyword evidence="10" id="KW-1185">Reference proteome</keyword>
<dbReference type="Proteomes" id="UP001652622">
    <property type="component" value="Unplaced"/>
</dbReference>
<dbReference type="Pfam" id="PF02466">
    <property type="entry name" value="Tim17"/>
    <property type="match status" value="1"/>
</dbReference>
<comment type="subcellular location">
    <subcellularLocation>
        <location evidence="1">Membrane</location>
        <topology evidence="1">Multi-pass membrane protein</topology>
    </subcellularLocation>
</comment>
<comment type="similarity">
    <text evidence="2">Belongs to the Tim17/Tim22/Tim23 family.</text>
</comment>
<evidence type="ECO:0000256" key="6">
    <source>
        <dbReference type="ARBA" id="ARBA00037236"/>
    </source>
</evidence>
<evidence type="ECO:0000256" key="3">
    <source>
        <dbReference type="ARBA" id="ARBA00022692"/>
    </source>
</evidence>
<keyword evidence="5 9" id="KW-0472">Membrane</keyword>
<dbReference type="CTD" id="51300"/>
<keyword evidence="4 9" id="KW-1133">Transmembrane helix</keyword>
<feature type="transmembrane region" description="Helical" evidence="9">
    <location>
        <begin position="177"/>
        <end position="202"/>
    </location>
</feature>
<dbReference type="GO" id="GO:0016020">
    <property type="term" value="C:membrane"/>
    <property type="evidence" value="ECO:0007669"/>
    <property type="project" value="UniProtKB-SubCell"/>
</dbReference>
<evidence type="ECO:0000256" key="7">
    <source>
        <dbReference type="ARBA" id="ARBA00040778"/>
    </source>
</evidence>
<protein>
    <recommendedName>
        <fullName evidence="7">Complex I assembly factor TIMMDC1, mitochondrial</fullName>
    </recommendedName>
    <alternativeName>
        <fullName evidence="8">Translocase of inner mitochondrial membrane domain-containing protein 1</fullName>
    </alternativeName>
</protein>
<evidence type="ECO:0000256" key="1">
    <source>
        <dbReference type="ARBA" id="ARBA00004141"/>
    </source>
</evidence>
<evidence type="ECO:0000256" key="9">
    <source>
        <dbReference type="SAM" id="Phobius"/>
    </source>
</evidence>
<evidence type="ECO:0000313" key="11">
    <source>
        <dbReference type="RefSeq" id="XP_034270181.1"/>
    </source>
</evidence>
<dbReference type="RefSeq" id="XP_034270181.1">
    <property type="nucleotide sequence ID" value="XM_034414290.2"/>
</dbReference>
<keyword evidence="3 9" id="KW-0812">Transmembrane</keyword>
<dbReference type="OrthoDB" id="5826189at2759"/>
<reference evidence="11" key="1">
    <citation type="submission" date="2025-08" db="UniProtKB">
        <authorList>
            <consortium name="RefSeq"/>
        </authorList>
    </citation>
    <scope>IDENTIFICATION</scope>
    <source>
        <tissue evidence="11">Blood</tissue>
    </source>
</reference>
<evidence type="ECO:0000256" key="5">
    <source>
        <dbReference type="ARBA" id="ARBA00023136"/>
    </source>
</evidence>
<evidence type="ECO:0000256" key="2">
    <source>
        <dbReference type="ARBA" id="ARBA00008444"/>
    </source>
</evidence>
<sequence length="249" mass="27629">MERPGERTEWPLTGLGEENAAPVPELFGSLEGSPPSLQSPDAGWERLRELFRRNEQQEYPEESIYIVKATFTAGIVGFVYGGVPGYVNAKKQYIEQCGGQLYHNRLDAVQSMQRIANRGFIRYGWRWSWRVAAFVAIFNTVNTGLSVYRDKSTLGHYTIAGACTGSLFRMNLGLRGLIGGSVIGGVLGGSLGTLLMGLQKVAGETFIDRKKRKKSELHALKIEKWEASLEIPEDISEGTDNILQEKDGR</sequence>
<comment type="function">
    <text evidence="6">Chaperone protein involved in the assembly of the mitochondrial NADH:ubiquinone oxidoreductase complex (complex I). Participates in constructing the membrane arm of complex I.</text>
</comment>
<proteinExistence type="inferred from homology"/>
<dbReference type="InParanoid" id="A0A6P9BPZ3"/>
<evidence type="ECO:0000256" key="8">
    <source>
        <dbReference type="ARBA" id="ARBA00041344"/>
    </source>
</evidence>
<name>A0A6P9BPZ3_PANGU</name>
<dbReference type="KEGG" id="pgut:117663809"/>
<dbReference type="FunCoup" id="A0A6P9BPZ3">
    <property type="interactions" value="260"/>
</dbReference>
<dbReference type="OMA" id="SYMNFME"/>
<evidence type="ECO:0000313" key="10">
    <source>
        <dbReference type="Proteomes" id="UP001652622"/>
    </source>
</evidence>
<dbReference type="PANTHER" id="PTHR13002:SF1">
    <property type="entry name" value="COMPLEX I ASSEMBLY FACTOR TIMMDC1, MITOCHONDRIAL"/>
    <property type="match status" value="1"/>
</dbReference>
<dbReference type="GeneID" id="117663809"/>
<dbReference type="GO" id="GO:0032981">
    <property type="term" value="P:mitochondrial respiratory chain complex I assembly"/>
    <property type="evidence" value="ECO:0007669"/>
    <property type="project" value="InterPro"/>
</dbReference>
<dbReference type="InterPro" id="IPR055299">
    <property type="entry name" value="TIMMDC1"/>
</dbReference>
<gene>
    <name evidence="11" type="primary">TIMMDC1</name>
</gene>
<dbReference type="PANTHER" id="PTHR13002">
    <property type="entry name" value="C3ORF1 PROTEIN-RELATED"/>
    <property type="match status" value="1"/>
</dbReference>
<organism evidence="10 11">
    <name type="scientific">Pantherophis guttatus</name>
    <name type="common">Corn snake</name>
    <name type="synonym">Elaphe guttata</name>
    <dbReference type="NCBI Taxonomy" id="94885"/>
    <lineage>
        <taxon>Eukaryota</taxon>
        <taxon>Metazoa</taxon>
        <taxon>Chordata</taxon>
        <taxon>Craniata</taxon>
        <taxon>Vertebrata</taxon>
        <taxon>Euteleostomi</taxon>
        <taxon>Lepidosauria</taxon>
        <taxon>Squamata</taxon>
        <taxon>Bifurcata</taxon>
        <taxon>Unidentata</taxon>
        <taxon>Episquamata</taxon>
        <taxon>Toxicofera</taxon>
        <taxon>Serpentes</taxon>
        <taxon>Colubroidea</taxon>
        <taxon>Colubridae</taxon>
        <taxon>Colubrinae</taxon>
        <taxon>Pantherophis</taxon>
    </lineage>
</organism>
<accession>A0A6P9BPZ3</accession>
<evidence type="ECO:0000256" key="4">
    <source>
        <dbReference type="ARBA" id="ARBA00022989"/>
    </source>
</evidence>
<dbReference type="AlphaFoldDB" id="A0A6P9BPZ3"/>
<dbReference type="GO" id="GO:0005739">
    <property type="term" value="C:mitochondrion"/>
    <property type="evidence" value="ECO:0007669"/>
    <property type="project" value="TreeGrafter"/>
</dbReference>